<organism evidence="3 4">
    <name type="scientific">Aquella oligotrophica</name>
    <dbReference type="NCBI Taxonomy" id="2067065"/>
    <lineage>
        <taxon>Bacteria</taxon>
        <taxon>Pseudomonadati</taxon>
        <taxon>Pseudomonadota</taxon>
        <taxon>Betaproteobacteria</taxon>
        <taxon>Neisseriales</taxon>
        <taxon>Neisseriaceae</taxon>
        <taxon>Aquella</taxon>
    </lineage>
</organism>
<proteinExistence type="inferred from homology"/>
<accession>A0A2I7N647</accession>
<feature type="transmembrane region" description="Helical" evidence="2">
    <location>
        <begin position="294"/>
        <end position="312"/>
    </location>
</feature>
<evidence type="ECO:0000256" key="2">
    <source>
        <dbReference type="SAM" id="Phobius"/>
    </source>
</evidence>
<evidence type="ECO:0000313" key="4">
    <source>
        <dbReference type="Proteomes" id="UP000236655"/>
    </source>
</evidence>
<dbReference type="PANTHER" id="PTHR11328">
    <property type="entry name" value="MAJOR FACILITATOR SUPERFAMILY DOMAIN-CONTAINING PROTEIN"/>
    <property type="match status" value="1"/>
</dbReference>
<dbReference type="InterPro" id="IPR039672">
    <property type="entry name" value="MFS_2"/>
</dbReference>
<feature type="transmembrane region" description="Helical" evidence="2">
    <location>
        <begin position="82"/>
        <end position="101"/>
    </location>
</feature>
<dbReference type="RefSeq" id="WP_102951230.1">
    <property type="nucleotide sequence ID" value="NZ_CP024847.1"/>
</dbReference>
<dbReference type="SUPFAM" id="SSF103473">
    <property type="entry name" value="MFS general substrate transporter"/>
    <property type="match status" value="1"/>
</dbReference>
<dbReference type="InterPro" id="IPR001927">
    <property type="entry name" value="Na/Gal_symport"/>
</dbReference>
<feature type="transmembrane region" description="Helical" evidence="2">
    <location>
        <begin position="113"/>
        <end position="133"/>
    </location>
</feature>
<keyword evidence="2" id="KW-1133">Transmembrane helix</keyword>
<protein>
    <submittedName>
        <fullName evidence="3">MFS transporter</fullName>
    </submittedName>
</protein>
<dbReference type="EMBL" id="CP024847">
    <property type="protein sequence ID" value="AUR51934.1"/>
    <property type="molecule type" value="Genomic_DNA"/>
</dbReference>
<comment type="similarity">
    <text evidence="1">Belongs to the sodium:galactoside symporter (TC 2.A.2) family.</text>
</comment>
<reference evidence="4" key="1">
    <citation type="submission" date="2017-11" db="EMBL/GenBank/DDBJ databases">
        <authorList>
            <person name="Chan K.G."/>
            <person name="Lee L.S."/>
        </authorList>
    </citation>
    <scope>NUCLEOTIDE SEQUENCE [LARGE SCALE GENOMIC DNA]</scope>
    <source>
        <strain evidence="4">DSM 100970</strain>
    </source>
</reference>
<dbReference type="Proteomes" id="UP000236655">
    <property type="component" value="Chromosome"/>
</dbReference>
<dbReference type="GO" id="GO:0008643">
    <property type="term" value="P:carbohydrate transport"/>
    <property type="evidence" value="ECO:0007669"/>
    <property type="project" value="InterPro"/>
</dbReference>
<dbReference type="KEGG" id="nba:CUN60_06360"/>
<feature type="transmembrane region" description="Helical" evidence="2">
    <location>
        <begin position="178"/>
        <end position="199"/>
    </location>
</feature>
<gene>
    <name evidence="3" type="ORF">CUN60_06360</name>
</gene>
<evidence type="ECO:0000313" key="3">
    <source>
        <dbReference type="EMBL" id="AUR51934.1"/>
    </source>
</evidence>
<keyword evidence="4" id="KW-1185">Reference proteome</keyword>
<dbReference type="CDD" id="cd17332">
    <property type="entry name" value="MFS_MelB_like"/>
    <property type="match status" value="1"/>
</dbReference>
<name>A0A2I7N647_9NEIS</name>
<dbReference type="PANTHER" id="PTHR11328:SF24">
    <property type="entry name" value="MAJOR FACILITATOR SUPERFAMILY (MFS) PROFILE DOMAIN-CONTAINING PROTEIN"/>
    <property type="match status" value="1"/>
</dbReference>
<dbReference type="Pfam" id="PF13347">
    <property type="entry name" value="MFS_2"/>
    <property type="match status" value="1"/>
</dbReference>
<dbReference type="AlphaFoldDB" id="A0A2I7N647"/>
<dbReference type="NCBIfam" id="TIGR00792">
    <property type="entry name" value="gph"/>
    <property type="match status" value="1"/>
</dbReference>
<dbReference type="OrthoDB" id="181905at2"/>
<dbReference type="GO" id="GO:0006814">
    <property type="term" value="P:sodium ion transport"/>
    <property type="evidence" value="ECO:0007669"/>
    <property type="project" value="InterPro"/>
</dbReference>
<dbReference type="Gene3D" id="1.20.1250.20">
    <property type="entry name" value="MFS general substrate transporter like domains"/>
    <property type="match status" value="1"/>
</dbReference>
<feature type="transmembrane region" description="Helical" evidence="2">
    <location>
        <begin position="153"/>
        <end position="172"/>
    </location>
</feature>
<keyword evidence="2" id="KW-0472">Membrane</keyword>
<evidence type="ECO:0000256" key="1">
    <source>
        <dbReference type="ARBA" id="ARBA00009617"/>
    </source>
</evidence>
<feature type="transmembrane region" description="Helical" evidence="2">
    <location>
        <begin position="405"/>
        <end position="425"/>
    </location>
</feature>
<dbReference type="InterPro" id="IPR036259">
    <property type="entry name" value="MFS_trans_sf"/>
</dbReference>
<feature type="transmembrane region" description="Helical" evidence="2">
    <location>
        <begin position="263"/>
        <end position="282"/>
    </location>
</feature>
<keyword evidence="2" id="KW-0812">Transmembrane</keyword>
<sequence length="448" mass="48732">MTKKLSFREKAAYGVGDLGNGFTFDLGQAYLLKFYTDVCGISGAAAGGVFLFSKIFDAFMDVLAGSYIDKRKASKNGKYRPVMINSAFILAALTVITFIFPDVSVQGKLIYAYASYMIWGLCYSMVNIPYGSLAAAMTQDVNDRTQLASFRQAGSLIALLITGVVFMPIVLLFNDNKIGFPVAAAIMGVLGIISHYTCYKFTKENITPPANEKLRTRDLLGALKGNKPLWILIIMSLFTISAYNIKIAMLVYFCEYNLNDVKLLAIINFIIIGSSILSIFAIPQMVKIFGKKQSMLIGFGISITADIINFFIPSNPISFTILASIAFIAISIPNGIVWALISDIIDYGEWKTGKRAAGVTYAAFSFSRKVAQSISGFSAGLGLTLIGYVPKAIQSSASLAGIKGLLLLYPAITIGIAAIIITLWYELTDDRCQEIVHEIAARKQLSAN</sequence>
<dbReference type="GO" id="GO:0015293">
    <property type="term" value="F:symporter activity"/>
    <property type="evidence" value="ECO:0007669"/>
    <property type="project" value="InterPro"/>
</dbReference>
<feature type="transmembrane region" description="Helical" evidence="2">
    <location>
        <begin position="318"/>
        <end position="341"/>
    </location>
</feature>
<dbReference type="GO" id="GO:0005886">
    <property type="term" value="C:plasma membrane"/>
    <property type="evidence" value="ECO:0007669"/>
    <property type="project" value="TreeGrafter"/>
</dbReference>
<feature type="transmembrane region" description="Helical" evidence="2">
    <location>
        <begin position="229"/>
        <end position="251"/>
    </location>
</feature>